<keyword evidence="3" id="KW-1185">Reference proteome</keyword>
<accession>A0A4Y2EMY9</accession>
<protein>
    <submittedName>
        <fullName evidence="2">Uncharacterized protein</fullName>
    </submittedName>
</protein>
<evidence type="ECO:0000256" key="1">
    <source>
        <dbReference type="SAM" id="MobiDB-lite"/>
    </source>
</evidence>
<evidence type="ECO:0000313" key="2">
    <source>
        <dbReference type="EMBL" id="GBM29366.1"/>
    </source>
</evidence>
<proteinExistence type="predicted"/>
<dbReference type="AlphaFoldDB" id="A0A4Y2EMY9"/>
<evidence type="ECO:0000313" key="3">
    <source>
        <dbReference type="Proteomes" id="UP000499080"/>
    </source>
</evidence>
<organism evidence="2 3">
    <name type="scientific">Araneus ventricosus</name>
    <name type="common">Orbweaver spider</name>
    <name type="synonym">Epeira ventricosa</name>
    <dbReference type="NCBI Taxonomy" id="182803"/>
    <lineage>
        <taxon>Eukaryota</taxon>
        <taxon>Metazoa</taxon>
        <taxon>Ecdysozoa</taxon>
        <taxon>Arthropoda</taxon>
        <taxon>Chelicerata</taxon>
        <taxon>Arachnida</taxon>
        <taxon>Araneae</taxon>
        <taxon>Araneomorphae</taxon>
        <taxon>Entelegynae</taxon>
        <taxon>Araneoidea</taxon>
        <taxon>Araneidae</taxon>
        <taxon>Araneus</taxon>
    </lineage>
</organism>
<feature type="region of interest" description="Disordered" evidence="1">
    <location>
        <begin position="48"/>
        <end position="79"/>
    </location>
</feature>
<sequence length="79" mass="9292">MTCDADQEEVKEGKKEFNFVFRTAESKFLSNDRNMSWRSDESVNVNTERNCQRSAEEGLESLKPLPQRKLLTLEEQHQK</sequence>
<dbReference type="Proteomes" id="UP000499080">
    <property type="component" value="Unassembled WGS sequence"/>
</dbReference>
<name>A0A4Y2EMY9_ARAVE</name>
<comment type="caution">
    <text evidence="2">The sequence shown here is derived from an EMBL/GenBank/DDBJ whole genome shotgun (WGS) entry which is preliminary data.</text>
</comment>
<dbReference type="EMBL" id="BGPR01000634">
    <property type="protein sequence ID" value="GBM29366.1"/>
    <property type="molecule type" value="Genomic_DNA"/>
</dbReference>
<gene>
    <name evidence="2" type="ORF">AVEN_175999_1</name>
</gene>
<reference evidence="2 3" key="1">
    <citation type="journal article" date="2019" name="Sci. Rep.">
        <title>Orb-weaving spider Araneus ventricosus genome elucidates the spidroin gene catalogue.</title>
        <authorList>
            <person name="Kono N."/>
            <person name="Nakamura H."/>
            <person name="Ohtoshi R."/>
            <person name="Moran D.A.P."/>
            <person name="Shinohara A."/>
            <person name="Yoshida Y."/>
            <person name="Fujiwara M."/>
            <person name="Mori M."/>
            <person name="Tomita M."/>
            <person name="Arakawa K."/>
        </authorList>
    </citation>
    <scope>NUCLEOTIDE SEQUENCE [LARGE SCALE GENOMIC DNA]</scope>
</reference>